<dbReference type="InterPro" id="IPR010208">
    <property type="entry name" value="Ion_transpt_RnfC/RsxC"/>
</dbReference>
<dbReference type="PANTHER" id="PTHR43034:SF2">
    <property type="entry name" value="ION-TRANSLOCATING OXIDOREDUCTASE COMPLEX SUBUNIT C"/>
    <property type="match status" value="1"/>
</dbReference>
<feature type="binding site" evidence="8">
    <location>
        <position position="338"/>
    </location>
    <ligand>
        <name>[4Fe-4S] cluster</name>
        <dbReference type="ChEBI" id="CHEBI:49883"/>
        <label>1</label>
    </ligand>
</feature>
<feature type="domain" description="4Fe-4S ferredoxin-type" evidence="9">
    <location>
        <begin position="362"/>
        <end position="395"/>
    </location>
</feature>
<dbReference type="Pfam" id="PF13183">
    <property type="entry name" value="Fer4_8"/>
    <property type="match status" value="1"/>
</dbReference>
<dbReference type="SUPFAM" id="SSF46548">
    <property type="entry name" value="alpha-helical ferredoxin"/>
    <property type="match status" value="1"/>
</dbReference>
<feature type="binding site" evidence="8">
    <location>
        <position position="341"/>
    </location>
    <ligand>
        <name>[4Fe-4S] cluster</name>
        <dbReference type="ChEBI" id="CHEBI:49883"/>
        <label>1</label>
    </ligand>
</feature>
<comment type="subcellular location">
    <subcellularLocation>
        <location evidence="8">Cell membrane</location>
        <topology evidence="8">Peripheral membrane protein</topology>
    </subcellularLocation>
</comment>
<dbReference type="AlphaFoldDB" id="U2T6X1"/>
<comment type="similarity">
    <text evidence="8">Belongs to the 4Fe4S bacterial-type ferredoxin family. RnfC subfamily.</text>
</comment>
<feature type="domain" description="4Fe-4S ferredoxin-type" evidence="9">
    <location>
        <begin position="326"/>
        <end position="355"/>
    </location>
</feature>
<evidence type="ECO:0000313" key="10">
    <source>
        <dbReference type="EMBL" id="ERL08789.1"/>
    </source>
</evidence>
<evidence type="ECO:0000259" key="9">
    <source>
        <dbReference type="PROSITE" id="PS51379"/>
    </source>
</evidence>
<dbReference type="eggNOG" id="COG4656">
    <property type="taxonomic scope" value="Bacteria"/>
</dbReference>
<dbReference type="GO" id="GO:0009055">
    <property type="term" value="F:electron transfer activity"/>
    <property type="evidence" value="ECO:0007669"/>
    <property type="project" value="InterPro"/>
</dbReference>
<keyword evidence="7 8" id="KW-0411">Iron-sulfur</keyword>
<dbReference type="EC" id="7.-.-.-" evidence="8"/>
<comment type="subunit">
    <text evidence="8">The complex is composed of six subunits: RnfA, RnfB, RnfC, RnfD, RnfE and RnfG.</text>
</comment>
<dbReference type="Pfam" id="PF01512">
    <property type="entry name" value="Complex1_51K"/>
    <property type="match status" value="1"/>
</dbReference>
<keyword evidence="11" id="KW-1185">Reference proteome</keyword>
<feature type="binding site" evidence="8">
    <location>
        <position position="384"/>
    </location>
    <ligand>
        <name>[4Fe-4S] cluster</name>
        <dbReference type="ChEBI" id="CHEBI:49883"/>
        <label>1</label>
    </ligand>
</feature>
<keyword evidence="5 8" id="KW-0249">Electron transport</keyword>
<keyword evidence="6 8" id="KW-0408">Iron</keyword>
<evidence type="ECO:0000313" key="11">
    <source>
        <dbReference type="Proteomes" id="UP000016638"/>
    </source>
</evidence>
<dbReference type="NCBIfam" id="NF003454">
    <property type="entry name" value="PRK05035.1"/>
    <property type="match status" value="1"/>
</dbReference>
<evidence type="ECO:0000256" key="1">
    <source>
        <dbReference type="ARBA" id="ARBA00022448"/>
    </source>
</evidence>
<keyword evidence="1 8" id="KW-0813">Transport</keyword>
<evidence type="ECO:0000256" key="4">
    <source>
        <dbReference type="ARBA" id="ARBA00022737"/>
    </source>
</evidence>
<dbReference type="Gene3D" id="3.30.70.20">
    <property type="match status" value="1"/>
</dbReference>
<dbReference type="Pfam" id="PF13375">
    <property type="entry name" value="RnfC_N"/>
    <property type="match status" value="1"/>
</dbReference>
<gene>
    <name evidence="8" type="primary">rnfC</name>
    <name evidence="10" type="ORF">HMPREF1316_0278</name>
</gene>
<feature type="binding site" evidence="8">
    <location>
        <position position="377"/>
    </location>
    <ligand>
        <name>[4Fe-4S] cluster</name>
        <dbReference type="ChEBI" id="CHEBI:49883"/>
        <label>2</label>
    </ligand>
</feature>
<evidence type="ECO:0000256" key="7">
    <source>
        <dbReference type="ARBA" id="ARBA00023014"/>
    </source>
</evidence>
<proteinExistence type="inferred from homology"/>
<name>U2T6X1_9ACTN</name>
<dbReference type="InterPro" id="IPR019554">
    <property type="entry name" value="Soluble_ligand-bd"/>
</dbReference>
<dbReference type="PROSITE" id="PS51379">
    <property type="entry name" value="4FE4S_FER_2"/>
    <property type="match status" value="2"/>
</dbReference>
<accession>U2T6X1</accession>
<dbReference type="STRING" id="1125712.HMPREF1316_0278"/>
<reference evidence="10 11" key="1">
    <citation type="submission" date="2013-08" db="EMBL/GenBank/DDBJ databases">
        <authorList>
            <person name="Durkin A.S."/>
            <person name="Haft D.R."/>
            <person name="McCorrison J."/>
            <person name="Torralba M."/>
            <person name="Gillis M."/>
            <person name="Haft D.H."/>
            <person name="Methe B."/>
            <person name="Sutton G."/>
            <person name="Nelson K.E."/>
        </authorList>
    </citation>
    <scope>NUCLEOTIDE SEQUENCE [LARGE SCALE GENOMIC DNA]</scope>
    <source>
        <strain evidence="10 11">F0195</strain>
    </source>
</reference>
<evidence type="ECO:0000256" key="3">
    <source>
        <dbReference type="ARBA" id="ARBA00022723"/>
    </source>
</evidence>
<dbReference type="EMBL" id="AWEZ01000043">
    <property type="protein sequence ID" value="ERL08789.1"/>
    <property type="molecule type" value="Genomic_DNA"/>
</dbReference>
<comment type="cofactor">
    <cofactor evidence="8">
        <name>[4Fe-4S] cluster</name>
        <dbReference type="ChEBI" id="CHEBI:49883"/>
    </cofactor>
    <text evidence="8">Binds 2 [4Fe-4S] clusters per subunit.</text>
</comment>
<dbReference type="Gene3D" id="3.40.50.11540">
    <property type="entry name" value="NADH-ubiquinone oxidoreductase 51kDa subunit"/>
    <property type="match status" value="1"/>
</dbReference>
<dbReference type="PROSITE" id="PS00198">
    <property type="entry name" value="4FE4S_FER_1"/>
    <property type="match status" value="1"/>
</dbReference>
<evidence type="ECO:0000256" key="2">
    <source>
        <dbReference type="ARBA" id="ARBA00022485"/>
    </source>
</evidence>
<keyword evidence="8" id="KW-1278">Translocase</keyword>
<dbReference type="RefSeq" id="WP_021725929.1">
    <property type="nucleotide sequence ID" value="NZ_AWEZ01000043.1"/>
</dbReference>
<protein>
    <recommendedName>
        <fullName evidence="8">Ion-translocating oxidoreductase complex subunit C</fullName>
        <ecNumber evidence="8">7.-.-.-</ecNumber>
    </recommendedName>
    <alternativeName>
        <fullName evidence="8">Rnf electron transport complex subunit C</fullName>
    </alternativeName>
</protein>
<dbReference type="GO" id="GO:0005886">
    <property type="term" value="C:plasma membrane"/>
    <property type="evidence" value="ECO:0007669"/>
    <property type="project" value="UniProtKB-SubCell"/>
</dbReference>
<dbReference type="InterPro" id="IPR026902">
    <property type="entry name" value="RnfC_N"/>
</dbReference>
<evidence type="ECO:0000256" key="5">
    <source>
        <dbReference type="ARBA" id="ARBA00022982"/>
    </source>
</evidence>
<organism evidence="10 11">
    <name type="scientific">Olsenella profusa F0195</name>
    <dbReference type="NCBI Taxonomy" id="1125712"/>
    <lineage>
        <taxon>Bacteria</taxon>
        <taxon>Bacillati</taxon>
        <taxon>Actinomycetota</taxon>
        <taxon>Coriobacteriia</taxon>
        <taxon>Coriobacteriales</taxon>
        <taxon>Atopobiaceae</taxon>
        <taxon>Olsenella</taxon>
    </lineage>
</organism>
<dbReference type="Pfam" id="PF10531">
    <property type="entry name" value="SLBB"/>
    <property type="match status" value="1"/>
</dbReference>
<sequence>MARSSVVLPMQQHVGSQCEPLVKRRAHVDVGTRVGHSQARTTADIFSPVSGTVMEVRDAFYANGRADKVVVIEPDGGQTVDASVRRPQVTDYASLVEALKHSGIVGLGGAGFPTALKMDADFANIDLWLVNAAECEPFISSDFREMLEHPHDILLGIQTCLDLSGVPRALICIEDDKPEAIELLRRLCADRPQIDVHVLPSRYPQGASRVLVRTVTGRAVPRGGHLTDVGVMLFNVTTMSAIGGFLQTGMPLIRRRITVTGDAVARPQNLEVCIGAPIREVLAHCGIAREPTKVIIGGPMMGKAQVNLDAPIVRQESGLLAFGDHTPTSARTTACIRCGTCINSCPMMLSPMEIQRAYRCRDVAALDALMVDLCVECGTCSYVCPSHQPLTPSVGLARRMLKAERRREGRG</sequence>
<comment type="function">
    <text evidence="8">Part of a membrane-bound complex that couples electron transfer with translocation of ions across the membrane.</text>
</comment>
<comment type="caution">
    <text evidence="10">The sequence shown here is derived from an EMBL/GenBank/DDBJ whole genome shotgun (WGS) entry which is preliminary data.</text>
</comment>
<dbReference type="GO" id="GO:0051539">
    <property type="term" value="F:4 iron, 4 sulfur cluster binding"/>
    <property type="evidence" value="ECO:0007669"/>
    <property type="project" value="UniProtKB-KW"/>
</dbReference>
<evidence type="ECO:0000256" key="6">
    <source>
        <dbReference type="ARBA" id="ARBA00023004"/>
    </source>
</evidence>
<dbReference type="SUPFAM" id="SSF142019">
    <property type="entry name" value="Nqo1 FMN-binding domain-like"/>
    <property type="match status" value="1"/>
</dbReference>
<dbReference type="InterPro" id="IPR011538">
    <property type="entry name" value="Nuo51_FMN-bd"/>
</dbReference>
<dbReference type="InterPro" id="IPR037225">
    <property type="entry name" value="Nuo51_FMN-bd_sf"/>
</dbReference>
<dbReference type="GO" id="GO:0022900">
    <property type="term" value="P:electron transport chain"/>
    <property type="evidence" value="ECO:0007669"/>
    <property type="project" value="UniProtKB-UniRule"/>
</dbReference>
<dbReference type="NCBIfam" id="TIGR01945">
    <property type="entry name" value="rnfC"/>
    <property type="match status" value="1"/>
</dbReference>
<feature type="binding site" evidence="8">
    <location>
        <position position="374"/>
    </location>
    <ligand>
        <name>[4Fe-4S] cluster</name>
        <dbReference type="ChEBI" id="CHEBI:49883"/>
        <label>2</label>
    </ligand>
</feature>
<dbReference type="Proteomes" id="UP000016638">
    <property type="component" value="Unassembled WGS sequence"/>
</dbReference>
<keyword evidence="8" id="KW-0472">Membrane</keyword>
<dbReference type="InterPro" id="IPR017896">
    <property type="entry name" value="4Fe4S_Fe-S-bd"/>
</dbReference>
<feature type="binding site" evidence="8">
    <location>
        <position position="345"/>
    </location>
    <ligand>
        <name>[4Fe-4S] cluster</name>
        <dbReference type="ChEBI" id="CHEBI:49883"/>
        <label>2</label>
    </ligand>
</feature>
<dbReference type="GO" id="GO:0046872">
    <property type="term" value="F:metal ion binding"/>
    <property type="evidence" value="ECO:0007669"/>
    <property type="project" value="UniProtKB-KW"/>
</dbReference>
<keyword evidence="2 8" id="KW-0004">4Fe-4S</keyword>
<evidence type="ECO:0000256" key="8">
    <source>
        <dbReference type="HAMAP-Rule" id="MF_00461"/>
    </source>
</evidence>
<dbReference type="HAMAP" id="MF_00461">
    <property type="entry name" value="RsxC_RnfC"/>
    <property type="match status" value="1"/>
</dbReference>
<feature type="binding site" evidence="8">
    <location>
        <position position="335"/>
    </location>
    <ligand>
        <name>[4Fe-4S] cluster</name>
        <dbReference type="ChEBI" id="CHEBI:49883"/>
        <label>1</label>
    </ligand>
</feature>
<feature type="binding site" evidence="8">
    <location>
        <position position="380"/>
    </location>
    <ligand>
        <name>[4Fe-4S] cluster</name>
        <dbReference type="ChEBI" id="CHEBI:49883"/>
        <label>2</label>
    </ligand>
</feature>
<keyword evidence="3 8" id="KW-0479">Metal-binding</keyword>
<dbReference type="PANTHER" id="PTHR43034">
    <property type="entry name" value="ION-TRANSLOCATING OXIDOREDUCTASE COMPLEX SUBUNIT C"/>
    <property type="match status" value="1"/>
</dbReference>
<keyword evidence="8" id="KW-1003">Cell membrane</keyword>
<dbReference type="InterPro" id="IPR017900">
    <property type="entry name" value="4Fe4S_Fe_S_CS"/>
</dbReference>
<keyword evidence="4 8" id="KW-0677">Repeat</keyword>
<dbReference type="PATRIC" id="fig|1125712.3.peg.907"/>